<dbReference type="EMBL" id="JAMXLT020000006">
    <property type="protein sequence ID" value="MDW8548265.1"/>
    <property type="molecule type" value="Genomic_DNA"/>
</dbReference>
<dbReference type="RefSeq" id="WP_063970786.1">
    <property type="nucleotide sequence ID" value="NZ_JAMXLT020000006.1"/>
</dbReference>
<dbReference type="Proteomes" id="UP001204439">
    <property type="component" value="Unassembled WGS sequence"/>
</dbReference>
<name>A0ABU4JF11_9FLAO</name>
<dbReference type="Pfam" id="PF13788">
    <property type="entry name" value="DUF4180"/>
    <property type="match status" value="1"/>
</dbReference>
<evidence type="ECO:0000259" key="1">
    <source>
        <dbReference type="Pfam" id="PF13788"/>
    </source>
</evidence>
<accession>A0ABU4JF11</accession>
<dbReference type="InterPro" id="IPR025438">
    <property type="entry name" value="DUF4180"/>
</dbReference>
<organism evidence="2 3">
    <name type="scientific">Epilithonimonas ginsengisoli</name>
    <dbReference type="NCBI Taxonomy" id="1245592"/>
    <lineage>
        <taxon>Bacteria</taxon>
        <taxon>Pseudomonadati</taxon>
        <taxon>Bacteroidota</taxon>
        <taxon>Flavobacteriia</taxon>
        <taxon>Flavobacteriales</taxon>
        <taxon>Weeksellaceae</taxon>
        <taxon>Chryseobacterium group</taxon>
        <taxon>Epilithonimonas</taxon>
    </lineage>
</organism>
<evidence type="ECO:0000313" key="2">
    <source>
        <dbReference type="EMBL" id="MDW8548265.1"/>
    </source>
</evidence>
<reference evidence="2 3" key="1">
    <citation type="submission" date="2023-11" db="EMBL/GenBank/DDBJ databases">
        <title>First isolation, identification, and characterization of non-pathogenic Epilithonimonas ginsengisoli isolated from diseased farmed rainbow trout (Oncorhynchus mykiss) in Chile.</title>
        <authorList>
            <person name="Miranda C.D."/>
            <person name="Irgang R."/>
            <person name="Concha C."/>
            <person name="Rojas R."/>
            <person name="Avendano R."/>
        </authorList>
    </citation>
    <scope>NUCLEOTIDE SEQUENCE [LARGE SCALE GENOMIC DNA]</scope>
    <source>
        <strain evidence="2 3">FP99</strain>
    </source>
</reference>
<proteinExistence type="predicted"/>
<gene>
    <name evidence="2" type="ORF">NG800_005050</name>
</gene>
<evidence type="ECO:0000313" key="3">
    <source>
        <dbReference type="Proteomes" id="UP001204439"/>
    </source>
</evidence>
<protein>
    <submittedName>
        <fullName evidence="2">DUF4180 domain-containing protein</fullName>
    </submittedName>
</protein>
<keyword evidence="3" id="KW-1185">Reference proteome</keyword>
<feature type="domain" description="DUF4180" evidence="1">
    <location>
        <begin position="9"/>
        <end position="114"/>
    </location>
</feature>
<comment type="caution">
    <text evidence="2">The sequence shown here is derived from an EMBL/GenBank/DDBJ whole genome shotgun (WGS) entry which is preliminary data.</text>
</comment>
<sequence length="115" mass="13207">MEIKTHIVNEEKVAEIVSDEIIINSVEDALDLVGNIYYQGFDKLVISEKNLTSDFFDLKNKLAGDILQKFSNYRMRLAIIGDLKKYESQSLRDFILESNEGRQINFVETLSEALT</sequence>